<dbReference type="Gene3D" id="1.10.10.60">
    <property type="entry name" value="Homeodomain-like"/>
    <property type="match status" value="1"/>
</dbReference>
<organism evidence="6 7">
    <name type="scientific">Planotetraspora mira</name>
    <dbReference type="NCBI Taxonomy" id="58121"/>
    <lineage>
        <taxon>Bacteria</taxon>
        <taxon>Bacillati</taxon>
        <taxon>Actinomycetota</taxon>
        <taxon>Actinomycetes</taxon>
        <taxon>Streptosporangiales</taxon>
        <taxon>Streptosporangiaceae</taxon>
        <taxon>Planotetraspora</taxon>
    </lineage>
</organism>
<comment type="caution">
    <text evidence="6">The sequence shown here is derived from an EMBL/GenBank/DDBJ whole genome shotgun (WGS) entry which is preliminary data.</text>
</comment>
<dbReference type="EMBL" id="BOOO01000040">
    <property type="protein sequence ID" value="GII33376.1"/>
    <property type="molecule type" value="Genomic_DNA"/>
</dbReference>
<dbReference type="InterPro" id="IPR018060">
    <property type="entry name" value="HTH_AraC"/>
</dbReference>
<dbReference type="InterPro" id="IPR050204">
    <property type="entry name" value="AraC_XylS_family_regulators"/>
</dbReference>
<dbReference type="PANTHER" id="PTHR46796">
    <property type="entry name" value="HTH-TYPE TRANSCRIPTIONAL ACTIVATOR RHAS-RELATED"/>
    <property type="match status" value="1"/>
</dbReference>
<feature type="domain" description="HTH araC/xylS-type" evidence="5">
    <location>
        <begin position="161"/>
        <end position="240"/>
    </location>
</feature>
<evidence type="ECO:0000256" key="1">
    <source>
        <dbReference type="ARBA" id="ARBA00023015"/>
    </source>
</evidence>
<protein>
    <recommendedName>
        <fullName evidence="5">HTH araC/xylS-type domain-containing protein</fullName>
    </recommendedName>
</protein>
<dbReference type="PANTHER" id="PTHR46796:SF15">
    <property type="entry name" value="BLL1074 PROTEIN"/>
    <property type="match status" value="1"/>
</dbReference>
<gene>
    <name evidence="6" type="ORF">Pmi06nite_68180</name>
</gene>
<name>A0A8J3TWL1_9ACTN</name>
<feature type="region of interest" description="Disordered" evidence="4">
    <location>
        <begin position="1"/>
        <end position="22"/>
    </location>
</feature>
<dbReference type="SMART" id="SM00342">
    <property type="entry name" value="HTH_ARAC"/>
    <property type="match status" value="1"/>
</dbReference>
<evidence type="ECO:0000256" key="3">
    <source>
        <dbReference type="ARBA" id="ARBA00023163"/>
    </source>
</evidence>
<sequence>MSTVNRGGSVKHQPKQDRERRRRGTYLVLRIRRSSAIGAETAWDPVAVDALTVSFRPARSALWVAHSRAHDDGYETIWLPRDVQLPAILRSGRHMTAFLSLDSTLAHADLIAARSAKRPVHVINGRVERLVDAAVADLAVAAARRHDMPLSQRLLAERVRIDSSAAASRNHTSRVFTRATGMTLSRYRQRMRVAAAVRAIASRDDSLATIAAETGFADHAHLSRSLVGATGSIPTSLRRRFHTGSLDSPGSGGLDPV</sequence>
<dbReference type="Pfam" id="PF12833">
    <property type="entry name" value="HTH_18"/>
    <property type="match status" value="1"/>
</dbReference>
<keyword evidence="1" id="KW-0805">Transcription regulation</keyword>
<dbReference type="InterPro" id="IPR009057">
    <property type="entry name" value="Homeodomain-like_sf"/>
</dbReference>
<dbReference type="GO" id="GO:0003700">
    <property type="term" value="F:DNA-binding transcription factor activity"/>
    <property type="evidence" value="ECO:0007669"/>
    <property type="project" value="InterPro"/>
</dbReference>
<dbReference type="PROSITE" id="PS01124">
    <property type="entry name" value="HTH_ARAC_FAMILY_2"/>
    <property type="match status" value="1"/>
</dbReference>
<dbReference type="Proteomes" id="UP000650628">
    <property type="component" value="Unassembled WGS sequence"/>
</dbReference>
<evidence type="ECO:0000256" key="4">
    <source>
        <dbReference type="SAM" id="MobiDB-lite"/>
    </source>
</evidence>
<keyword evidence="3" id="KW-0804">Transcription</keyword>
<evidence type="ECO:0000313" key="6">
    <source>
        <dbReference type="EMBL" id="GII33376.1"/>
    </source>
</evidence>
<dbReference type="AlphaFoldDB" id="A0A8J3TWL1"/>
<reference evidence="6 7" key="1">
    <citation type="submission" date="2021-01" db="EMBL/GenBank/DDBJ databases">
        <title>Whole genome shotgun sequence of Planotetraspora mira NBRC 15435.</title>
        <authorList>
            <person name="Komaki H."/>
            <person name="Tamura T."/>
        </authorList>
    </citation>
    <scope>NUCLEOTIDE SEQUENCE [LARGE SCALE GENOMIC DNA]</scope>
    <source>
        <strain evidence="6 7">NBRC 15435</strain>
    </source>
</reference>
<proteinExistence type="predicted"/>
<evidence type="ECO:0000313" key="7">
    <source>
        <dbReference type="Proteomes" id="UP000650628"/>
    </source>
</evidence>
<dbReference type="SUPFAM" id="SSF46689">
    <property type="entry name" value="Homeodomain-like"/>
    <property type="match status" value="1"/>
</dbReference>
<dbReference type="GO" id="GO:0043565">
    <property type="term" value="F:sequence-specific DNA binding"/>
    <property type="evidence" value="ECO:0007669"/>
    <property type="project" value="InterPro"/>
</dbReference>
<keyword evidence="7" id="KW-1185">Reference proteome</keyword>
<keyword evidence="2" id="KW-0238">DNA-binding</keyword>
<evidence type="ECO:0000256" key="2">
    <source>
        <dbReference type="ARBA" id="ARBA00023125"/>
    </source>
</evidence>
<evidence type="ECO:0000259" key="5">
    <source>
        <dbReference type="PROSITE" id="PS01124"/>
    </source>
</evidence>
<accession>A0A8J3TWL1</accession>